<keyword evidence="3" id="KW-1185">Reference proteome</keyword>
<name>A0A1W1WPV6_SULTA</name>
<accession>A0A1W1WPV6</accession>
<reference evidence="3" key="1">
    <citation type="submission" date="2017-04" db="EMBL/GenBank/DDBJ databases">
        <authorList>
            <person name="Varghese N."/>
            <person name="Submissions S."/>
        </authorList>
    </citation>
    <scope>NUCLEOTIDE SEQUENCE [LARGE SCALE GENOMIC DNA]</scope>
    <source>
        <strain evidence="3">DSM 9293</strain>
    </source>
</reference>
<protein>
    <submittedName>
        <fullName evidence="2">Uncharacterized protein</fullName>
    </submittedName>
</protein>
<evidence type="ECO:0000313" key="2">
    <source>
        <dbReference type="EMBL" id="SMC08242.1"/>
    </source>
</evidence>
<dbReference type="AlphaFoldDB" id="A0A1W1WPV6"/>
<feature type="compositionally biased region" description="Pro residues" evidence="1">
    <location>
        <begin position="25"/>
        <end position="39"/>
    </location>
</feature>
<feature type="region of interest" description="Disordered" evidence="1">
    <location>
        <begin position="18"/>
        <end position="39"/>
    </location>
</feature>
<sequence>MFPQDNRVYLLAGASSLSGRSMQGIPPPYPIPLTSIPPA</sequence>
<evidence type="ECO:0000256" key="1">
    <source>
        <dbReference type="SAM" id="MobiDB-lite"/>
    </source>
</evidence>
<proteinExistence type="predicted"/>
<dbReference type="EMBL" id="FWWY01000002">
    <property type="protein sequence ID" value="SMC08242.1"/>
    <property type="molecule type" value="Genomic_DNA"/>
</dbReference>
<gene>
    <name evidence="2" type="ORF">SAMN00768000_3789</name>
</gene>
<organism evidence="2 3">
    <name type="scientific">Sulfobacillus thermosulfidooxidans (strain DSM 9293 / VKM B-1269 / AT-1)</name>
    <dbReference type="NCBI Taxonomy" id="929705"/>
    <lineage>
        <taxon>Bacteria</taxon>
        <taxon>Bacillati</taxon>
        <taxon>Bacillota</taxon>
        <taxon>Clostridia</taxon>
        <taxon>Eubacteriales</taxon>
        <taxon>Clostridiales Family XVII. Incertae Sedis</taxon>
        <taxon>Sulfobacillus</taxon>
    </lineage>
</organism>
<evidence type="ECO:0000313" key="3">
    <source>
        <dbReference type="Proteomes" id="UP000192660"/>
    </source>
</evidence>
<dbReference type="Proteomes" id="UP000192660">
    <property type="component" value="Unassembled WGS sequence"/>
</dbReference>